<evidence type="ECO:0000313" key="2">
    <source>
        <dbReference type="EMBL" id="QDV26223.1"/>
    </source>
</evidence>
<evidence type="ECO:0000313" key="3">
    <source>
        <dbReference type="Proteomes" id="UP000318017"/>
    </source>
</evidence>
<feature type="region of interest" description="Disordered" evidence="1">
    <location>
        <begin position="50"/>
        <end position="73"/>
    </location>
</feature>
<dbReference type="Proteomes" id="UP000318017">
    <property type="component" value="Chromosome"/>
</dbReference>
<dbReference type="KEGG" id="ahel:Q31a_45950"/>
<accession>A0A518GCC7</accession>
<dbReference type="EMBL" id="CP036298">
    <property type="protein sequence ID" value="QDV26223.1"/>
    <property type="molecule type" value="Genomic_DNA"/>
</dbReference>
<feature type="compositionally biased region" description="Low complexity" evidence="1">
    <location>
        <begin position="64"/>
        <end position="73"/>
    </location>
</feature>
<sequence>MIQVLGRRLGARLGNGFKFFILLLAGFLGIEDHTSFRGWAQEKPLASEPEAIPAAGTPTPETPSPAVTPSAVPPTQADAALVRKWVRQLEANQLIDRDTAERKLVEMGSSILPDLPAVTPRTSGELKIRLERIRTALQGVEVESFFKASRVTLRGAYSVGDALKQISEQTQNPIELQGEGEGRQVELTCDGVTFWEAVEQVMQQAKLRIRSFSTTEDLLVLGVRGNLEAEDSEDSGVRVQPFQTGPFRIDALSTRTSLPLGGGADGMLEFSFLVSWEPRLKPIFMRVPRKSLQGTAGEATELQAANPAAAPEFSLNLGGCSTQVDVQLQRPPRSERSLSNVQGEFVMAVPGERHQYIFKNFANGTRQTEKFGDVTVTLEGARRNGAVHEMRLMVQFGDSQGALDSFRGWIMSNEAYLLDANEQRQENVGLQTYATQPNAAGIAYLFQINGDPDDYRLVYESPAAITQQTVQYQLRDIPLP</sequence>
<proteinExistence type="predicted"/>
<gene>
    <name evidence="2" type="ORF">Q31a_45950</name>
</gene>
<reference evidence="2 3" key="1">
    <citation type="submission" date="2019-02" db="EMBL/GenBank/DDBJ databases">
        <title>Deep-cultivation of Planctomycetes and their phenomic and genomic characterization uncovers novel biology.</title>
        <authorList>
            <person name="Wiegand S."/>
            <person name="Jogler M."/>
            <person name="Boedeker C."/>
            <person name="Pinto D."/>
            <person name="Vollmers J."/>
            <person name="Rivas-Marin E."/>
            <person name="Kohn T."/>
            <person name="Peeters S.H."/>
            <person name="Heuer A."/>
            <person name="Rast P."/>
            <person name="Oberbeckmann S."/>
            <person name="Bunk B."/>
            <person name="Jeske O."/>
            <person name="Meyerdierks A."/>
            <person name="Storesund J.E."/>
            <person name="Kallscheuer N."/>
            <person name="Luecker S."/>
            <person name="Lage O.M."/>
            <person name="Pohl T."/>
            <person name="Merkel B.J."/>
            <person name="Hornburger P."/>
            <person name="Mueller R.-W."/>
            <person name="Bruemmer F."/>
            <person name="Labrenz M."/>
            <person name="Spormann A.M."/>
            <person name="Op den Camp H."/>
            <person name="Overmann J."/>
            <person name="Amann R."/>
            <person name="Jetten M.S.M."/>
            <person name="Mascher T."/>
            <person name="Medema M.H."/>
            <person name="Devos D.P."/>
            <person name="Kaster A.-K."/>
            <person name="Ovreas L."/>
            <person name="Rohde M."/>
            <person name="Galperin M.Y."/>
            <person name="Jogler C."/>
        </authorList>
    </citation>
    <scope>NUCLEOTIDE SEQUENCE [LARGE SCALE GENOMIC DNA]</scope>
    <source>
        <strain evidence="2 3">Q31a</strain>
    </source>
</reference>
<keyword evidence="3" id="KW-1185">Reference proteome</keyword>
<protein>
    <submittedName>
        <fullName evidence="2">Uncharacterized protein</fullName>
    </submittedName>
</protein>
<organism evidence="2 3">
    <name type="scientific">Aureliella helgolandensis</name>
    <dbReference type="NCBI Taxonomy" id="2527968"/>
    <lineage>
        <taxon>Bacteria</taxon>
        <taxon>Pseudomonadati</taxon>
        <taxon>Planctomycetota</taxon>
        <taxon>Planctomycetia</taxon>
        <taxon>Pirellulales</taxon>
        <taxon>Pirellulaceae</taxon>
        <taxon>Aureliella</taxon>
    </lineage>
</organism>
<evidence type="ECO:0000256" key="1">
    <source>
        <dbReference type="SAM" id="MobiDB-lite"/>
    </source>
</evidence>
<dbReference type="AlphaFoldDB" id="A0A518GCC7"/>
<name>A0A518GCC7_9BACT</name>